<keyword evidence="1" id="KW-0472">Membrane</keyword>
<dbReference type="EMBL" id="KU760857">
    <property type="protein sequence ID" value="AMR59956.1"/>
    <property type="molecule type" value="Genomic_DNA"/>
</dbReference>
<dbReference type="Pfam" id="PF16083">
    <property type="entry name" value="Phage_holin_3_3"/>
    <property type="match status" value="1"/>
</dbReference>
<feature type="transmembrane region" description="Helical" evidence="1">
    <location>
        <begin position="55"/>
        <end position="73"/>
    </location>
</feature>
<evidence type="ECO:0000313" key="2">
    <source>
        <dbReference type="EMBL" id="AMR59956.1"/>
    </source>
</evidence>
<feature type="transmembrane region" description="Helical" evidence="1">
    <location>
        <begin position="20"/>
        <end position="43"/>
    </location>
</feature>
<name>A0A1B0VBS6_9CAUD</name>
<dbReference type="OrthoDB" id="33555at10239"/>
<keyword evidence="1" id="KW-1133">Transmembrane helix</keyword>
<proteinExistence type="predicted"/>
<gene>
    <name evidence="2" type="ORF">J46_0038</name>
</gene>
<dbReference type="RefSeq" id="YP_009293495.1">
    <property type="nucleotide sequence ID" value="NC_031129.1"/>
</dbReference>
<organism evidence="2 3">
    <name type="scientific">Salmonella phage SJ46</name>
    <dbReference type="NCBI Taxonomy" id="1815968"/>
    <lineage>
        <taxon>Viruses</taxon>
        <taxon>Duplodnaviria</taxon>
        <taxon>Heunggongvirae</taxon>
        <taxon>Uroviricota</taxon>
        <taxon>Caudoviricetes</taxon>
        <taxon>Punavirus</taxon>
        <taxon>Punavirus SJ46</taxon>
    </lineage>
</organism>
<reference evidence="2 3" key="1">
    <citation type="submission" date="2016-02" db="EMBL/GenBank/DDBJ databases">
        <authorList>
            <person name="Wen L."/>
            <person name="He K."/>
            <person name="Yang H."/>
        </authorList>
    </citation>
    <scope>NUCLEOTIDE SEQUENCE [LARGE SCALE GENOMIC DNA]</scope>
</reference>
<sequence length="114" mass="12975">MEITKYIPFPNDEQLKIGKVFMSDLTILFLSIFGGVHSFLNGVREKRYEASCRQLLAECIAAVLAGFIGMYFAEYKGMDESLQHCVTIICSINNRLILEKSQRIIDSYINRNAS</sequence>
<protein>
    <recommendedName>
        <fullName evidence="4">Holin</fullName>
    </recommendedName>
</protein>
<accession>A0A1B0VBS6</accession>
<keyword evidence="1" id="KW-0812">Transmembrane</keyword>
<evidence type="ECO:0000256" key="1">
    <source>
        <dbReference type="SAM" id="Phobius"/>
    </source>
</evidence>
<dbReference type="GeneID" id="29081693"/>
<evidence type="ECO:0008006" key="4">
    <source>
        <dbReference type="Google" id="ProtNLM"/>
    </source>
</evidence>
<dbReference type="Proteomes" id="UP000201127">
    <property type="component" value="Segment"/>
</dbReference>
<evidence type="ECO:0000313" key="3">
    <source>
        <dbReference type="Proteomes" id="UP000201127"/>
    </source>
</evidence>
<dbReference type="KEGG" id="vg:29081693"/>
<dbReference type="InterPro" id="IPR032126">
    <property type="entry name" value="LydA_holin"/>
</dbReference>
<keyword evidence="3" id="KW-1185">Reference proteome</keyword>